<dbReference type="PRINTS" id="PR00124">
    <property type="entry name" value="ATPASEC"/>
</dbReference>
<evidence type="ECO:0000256" key="7">
    <source>
        <dbReference type="ARBA" id="ARBA00022781"/>
    </source>
</evidence>
<dbReference type="Gene3D" id="1.20.120.610">
    <property type="entry name" value="lithium bound rotor ring of v- atpase"/>
    <property type="match status" value="1"/>
</dbReference>
<reference evidence="16" key="1">
    <citation type="journal article" date="2020" name="mSystems">
        <title>Genome- and Community-Level Interaction Insights into Carbon Utilization and Element Cycling Functions of Hydrothermarchaeota in Hydrothermal Sediment.</title>
        <authorList>
            <person name="Zhou Z."/>
            <person name="Liu Y."/>
            <person name="Xu W."/>
            <person name="Pan J."/>
            <person name="Luo Z.H."/>
            <person name="Li M."/>
        </authorList>
    </citation>
    <scope>NUCLEOTIDE SEQUENCE [LARGE SCALE GENOMIC DNA]</scope>
    <source>
        <strain evidence="16">SpSt-853</strain>
    </source>
</reference>
<feature type="transmembrane region" description="Helical" evidence="13">
    <location>
        <begin position="81"/>
        <end position="106"/>
    </location>
</feature>
<dbReference type="InterPro" id="IPR020537">
    <property type="entry name" value="ATP_synth_F0_csu_DDCD_BS"/>
</dbReference>
<evidence type="ECO:0000256" key="13">
    <source>
        <dbReference type="HAMAP-Rule" id="MF_01396"/>
    </source>
</evidence>
<comment type="caution">
    <text evidence="16">The sequence shown here is derived from an EMBL/GenBank/DDBJ whole genome shotgun (WGS) entry which is preliminary data.</text>
</comment>
<feature type="transmembrane region" description="Helical" evidence="13">
    <location>
        <begin position="36"/>
        <end position="60"/>
    </location>
</feature>
<evidence type="ECO:0000256" key="12">
    <source>
        <dbReference type="ARBA" id="ARBA00023310"/>
    </source>
</evidence>
<dbReference type="GO" id="GO:0033177">
    <property type="term" value="C:proton-transporting two-sector ATPase complex, proton-transporting domain"/>
    <property type="evidence" value="ECO:0007669"/>
    <property type="project" value="InterPro"/>
</dbReference>
<dbReference type="AlphaFoldDB" id="A0A7C5EMN6"/>
<keyword evidence="7 13" id="KW-0375">Hydrogen ion transport</keyword>
<evidence type="ECO:0000256" key="14">
    <source>
        <dbReference type="SAM" id="SignalP"/>
    </source>
</evidence>
<dbReference type="PANTHER" id="PTHR10031:SF0">
    <property type="entry name" value="ATPASE PROTEIN 9"/>
    <property type="match status" value="1"/>
</dbReference>
<evidence type="ECO:0000256" key="1">
    <source>
        <dbReference type="ARBA" id="ARBA00004141"/>
    </source>
</evidence>
<comment type="subcellular location">
    <subcellularLocation>
        <location evidence="13">Cell membrane</location>
        <topology evidence="13">Multi-pass membrane protein</topology>
    </subcellularLocation>
    <subcellularLocation>
        <location evidence="1">Membrane</location>
        <topology evidence="1">Multi-pass membrane protein</topology>
    </subcellularLocation>
</comment>
<evidence type="ECO:0000256" key="4">
    <source>
        <dbReference type="ARBA" id="ARBA00022475"/>
    </source>
</evidence>
<feature type="chain" id="PRO_5028152525" description="ATP synthase subunit c" evidence="14">
    <location>
        <begin position="21"/>
        <end position="120"/>
    </location>
</feature>
<gene>
    <name evidence="13 16" type="primary">atpE</name>
    <name evidence="16" type="ORF">ENW48_08455</name>
</gene>
<evidence type="ECO:0000256" key="5">
    <source>
        <dbReference type="ARBA" id="ARBA00022547"/>
    </source>
</evidence>
<dbReference type="EMBL" id="DTKJ01000058">
    <property type="protein sequence ID" value="HGZ12236.1"/>
    <property type="molecule type" value="Genomic_DNA"/>
</dbReference>
<dbReference type="InterPro" id="IPR005953">
    <property type="entry name" value="ATP_synth_csu_bac/chlpt"/>
</dbReference>
<comment type="similarity">
    <text evidence="2 13">Belongs to the ATPase C chain family.</text>
</comment>
<evidence type="ECO:0000256" key="8">
    <source>
        <dbReference type="ARBA" id="ARBA00022989"/>
    </source>
</evidence>
<dbReference type="PROSITE" id="PS00605">
    <property type="entry name" value="ATPASE_C"/>
    <property type="match status" value="1"/>
</dbReference>
<comment type="function">
    <text evidence="13">F(1)F(0) ATP synthase produces ATP from ADP in the presence of a proton or sodium gradient. F-type ATPases consist of two structural domains, F(1) containing the extramembraneous catalytic core and F(0) containing the membrane proton channel, linked together by a central stalk and a peripheral stalk. During catalysis, ATP synthesis in the catalytic domain of F(1) is coupled via a rotary mechanism of the central stalk subunits to proton translocation.</text>
</comment>
<evidence type="ECO:0000256" key="3">
    <source>
        <dbReference type="ARBA" id="ARBA00022448"/>
    </source>
</evidence>
<comment type="function">
    <text evidence="13">Key component of the F(0) channel; it plays a direct role in translocation across the membrane. A homomeric c-ring of between 10-14 subunits forms the central stalk rotor element with the F(1) delta and epsilon subunits.</text>
</comment>
<keyword evidence="6 13" id="KW-0812">Transmembrane</keyword>
<dbReference type="GO" id="GO:0005886">
    <property type="term" value="C:plasma membrane"/>
    <property type="evidence" value="ECO:0007669"/>
    <property type="project" value="UniProtKB-SubCell"/>
</dbReference>
<organism evidence="16">
    <name type="scientific">Desulfobacca acetoxidans</name>
    <dbReference type="NCBI Taxonomy" id="60893"/>
    <lineage>
        <taxon>Bacteria</taxon>
        <taxon>Pseudomonadati</taxon>
        <taxon>Thermodesulfobacteriota</taxon>
        <taxon>Desulfobaccia</taxon>
        <taxon>Desulfobaccales</taxon>
        <taxon>Desulfobaccaceae</taxon>
        <taxon>Desulfobacca</taxon>
    </lineage>
</organism>
<name>A0A7C5EMN6_9BACT</name>
<dbReference type="GO" id="GO:0045259">
    <property type="term" value="C:proton-transporting ATP synthase complex"/>
    <property type="evidence" value="ECO:0007669"/>
    <property type="project" value="UniProtKB-KW"/>
</dbReference>
<dbReference type="PANTHER" id="PTHR10031">
    <property type="entry name" value="ATP SYNTHASE LIPID-BINDING PROTEIN, MITOCHONDRIAL"/>
    <property type="match status" value="1"/>
</dbReference>
<feature type="signal peptide" evidence="14">
    <location>
        <begin position="1"/>
        <end position="20"/>
    </location>
</feature>
<evidence type="ECO:0000256" key="10">
    <source>
        <dbReference type="ARBA" id="ARBA00023121"/>
    </source>
</evidence>
<evidence type="ECO:0000256" key="6">
    <source>
        <dbReference type="ARBA" id="ARBA00022692"/>
    </source>
</evidence>
<keyword evidence="9 13" id="KW-0406">Ion transport</keyword>
<dbReference type="InterPro" id="IPR035921">
    <property type="entry name" value="F/V-ATP_Csub_sf"/>
</dbReference>
<dbReference type="GO" id="GO:0008289">
    <property type="term" value="F:lipid binding"/>
    <property type="evidence" value="ECO:0007669"/>
    <property type="project" value="UniProtKB-KW"/>
</dbReference>
<feature type="domain" description="V-ATPase proteolipid subunit C-like" evidence="15">
    <location>
        <begin position="39"/>
        <end position="102"/>
    </location>
</feature>
<feature type="site" description="Reversibly protonated during proton transport" evidence="13">
    <location>
        <position position="89"/>
    </location>
</feature>
<dbReference type="InterPro" id="IPR002379">
    <property type="entry name" value="ATPase_proteolipid_c-like_dom"/>
</dbReference>
<evidence type="ECO:0000256" key="2">
    <source>
        <dbReference type="ARBA" id="ARBA00006704"/>
    </source>
</evidence>
<keyword evidence="10 13" id="KW-0446">Lipid-binding</keyword>
<keyword evidence="4 13" id="KW-1003">Cell membrane</keyword>
<dbReference type="SUPFAM" id="SSF81333">
    <property type="entry name" value="F1F0 ATP synthase subunit C"/>
    <property type="match status" value="1"/>
</dbReference>
<keyword evidence="8 13" id="KW-1133">Transmembrane helix</keyword>
<dbReference type="InterPro" id="IPR000454">
    <property type="entry name" value="ATP_synth_F0_csu"/>
</dbReference>
<proteinExistence type="inferred from homology"/>
<keyword evidence="3 13" id="KW-0813">Transport</keyword>
<dbReference type="HAMAP" id="MF_01396">
    <property type="entry name" value="ATP_synth_c_bact"/>
    <property type="match status" value="1"/>
</dbReference>
<evidence type="ECO:0000259" key="15">
    <source>
        <dbReference type="Pfam" id="PF00137"/>
    </source>
</evidence>
<sequence length="120" mass="12208">MARIGLALLFTLVWASLALAAEPAGQAAGLGSFFSYAVMAAGFGIGIAAFGTGIGQGLAVQKSVEGIARNPEASGKITVTMLIGLAMIESLCIYALVVALIILYAYPMTRPIAAALGFKI</sequence>
<dbReference type="GO" id="GO:0046933">
    <property type="term" value="F:proton-transporting ATP synthase activity, rotational mechanism"/>
    <property type="evidence" value="ECO:0007669"/>
    <property type="project" value="UniProtKB-UniRule"/>
</dbReference>
<evidence type="ECO:0000256" key="11">
    <source>
        <dbReference type="ARBA" id="ARBA00023136"/>
    </source>
</evidence>
<keyword evidence="5 13" id="KW-0138">CF(0)</keyword>
<keyword evidence="12 13" id="KW-0066">ATP synthesis</keyword>
<evidence type="ECO:0000313" key="16">
    <source>
        <dbReference type="EMBL" id="HGZ12236.1"/>
    </source>
</evidence>
<dbReference type="NCBIfam" id="TIGR01260">
    <property type="entry name" value="ATP_synt_c"/>
    <property type="match status" value="1"/>
</dbReference>
<keyword evidence="11 13" id="KW-0472">Membrane</keyword>
<accession>A0A7C5EMN6</accession>
<dbReference type="Pfam" id="PF00137">
    <property type="entry name" value="ATP-synt_C"/>
    <property type="match status" value="1"/>
</dbReference>
<dbReference type="CDD" id="cd18121">
    <property type="entry name" value="ATP-synt_Fo_c"/>
    <property type="match status" value="1"/>
</dbReference>
<evidence type="ECO:0000256" key="9">
    <source>
        <dbReference type="ARBA" id="ARBA00023065"/>
    </source>
</evidence>
<protein>
    <recommendedName>
        <fullName evidence="13">ATP synthase subunit c</fullName>
    </recommendedName>
    <alternativeName>
        <fullName evidence="13">ATP synthase F(0) sector subunit c</fullName>
    </alternativeName>
    <alternativeName>
        <fullName evidence="13">F-type ATPase subunit c</fullName>
        <shortName evidence="13">F-ATPase subunit c</shortName>
    </alternativeName>
    <alternativeName>
        <fullName evidence="13">Lipid-binding protein</fullName>
    </alternativeName>
</protein>
<keyword evidence="14" id="KW-0732">Signal</keyword>
<dbReference type="FunFam" id="1.20.20.10:FF:000004">
    <property type="entry name" value="ATP synthase subunit c"/>
    <property type="match status" value="1"/>
</dbReference>